<gene>
    <name evidence="3" type="ORF">DSW25_09990</name>
</gene>
<organism evidence="3 4">
    <name type="scientific">Sulfitobacter donghicola DSW-25 = KCTC 12864 = JCM 14565</name>
    <dbReference type="NCBI Taxonomy" id="1300350"/>
    <lineage>
        <taxon>Bacteria</taxon>
        <taxon>Pseudomonadati</taxon>
        <taxon>Pseudomonadota</taxon>
        <taxon>Alphaproteobacteria</taxon>
        <taxon>Rhodobacterales</taxon>
        <taxon>Roseobacteraceae</taxon>
        <taxon>Sulfitobacter</taxon>
    </lineage>
</organism>
<dbReference type="SUPFAM" id="SSF48452">
    <property type="entry name" value="TPR-like"/>
    <property type="match status" value="1"/>
</dbReference>
<sequence length="390" mass="42582">MFGLCLLLMLGQANAQPPEGEAWQVALRLKSTGAHVQSLPLLEGLVAKDPTNKNYRYELALALYHLGRDARSKYHFNRLLGAELNTGQRQLVNSMIVKLNARKVWSGYLNFNILPESNGTKQTEGQVVIVGGFPLQLDDAAIGKPAVSALLNAGVTYAPTLKPGVKAKFSLNAHLKYSSQEVLRDYQLIGRAGLSFNRDPLKYWEGGVKLGTRMIADDPYSDTLGLYFHHARRVGDAGTLRVGSEVSRAFRRYGRADIDRMFLNIGYQQQIGGNASASVNAFVDVSSTDQAVSDGLRQGLSLSGSYSFDGGLTASVTLRGEIDRRSGISPIFGVARKDHKVGLDLSLHHTNFTIGSLAPQIRFAIEKNNSNIPVANYLNRSVSIGVTRKF</sequence>
<reference evidence="3 4" key="1">
    <citation type="submission" date="2014-01" db="EMBL/GenBank/DDBJ databases">
        <title>Sulfitobacter donghicola JCM 14565 Genome Sequencing.</title>
        <authorList>
            <person name="Lai Q."/>
            <person name="Hong Z."/>
        </authorList>
    </citation>
    <scope>NUCLEOTIDE SEQUENCE [LARGE SCALE GENOMIC DNA]</scope>
    <source>
        <strain evidence="3 4">JCM 14565</strain>
    </source>
</reference>
<dbReference type="Proteomes" id="UP000027734">
    <property type="component" value="Unassembled WGS sequence"/>
</dbReference>
<protein>
    <recommendedName>
        <fullName evidence="2">Surface lipoprotein assembly modifier C-terminal domain-containing protein</fullName>
    </recommendedName>
</protein>
<dbReference type="InterPro" id="IPR007655">
    <property type="entry name" value="Slam_C"/>
</dbReference>
<evidence type="ECO:0000256" key="1">
    <source>
        <dbReference type="SAM" id="SignalP"/>
    </source>
</evidence>
<comment type="caution">
    <text evidence="3">The sequence shown here is derived from an EMBL/GenBank/DDBJ whole genome shotgun (WGS) entry which is preliminary data.</text>
</comment>
<evidence type="ECO:0000313" key="3">
    <source>
        <dbReference type="EMBL" id="KEJ89647.1"/>
    </source>
</evidence>
<keyword evidence="1" id="KW-0732">Signal</keyword>
<dbReference type="AlphaFoldDB" id="A0A073IW97"/>
<dbReference type="eggNOG" id="COG3063">
    <property type="taxonomic scope" value="Bacteria"/>
</dbReference>
<dbReference type="STRING" id="1300350.Z948_2883"/>
<dbReference type="Pfam" id="PF04575">
    <property type="entry name" value="SlipAM"/>
    <property type="match status" value="1"/>
</dbReference>
<feature type="chain" id="PRO_5012768403" description="Surface lipoprotein assembly modifier C-terminal domain-containing protein" evidence="1">
    <location>
        <begin position="16"/>
        <end position="390"/>
    </location>
</feature>
<dbReference type="EMBL" id="JAMC01000003">
    <property type="protein sequence ID" value="KEJ89647.1"/>
    <property type="molecule type" value="Genomic_DNA"/>
</dbReference>
<accession>A0A073IW97</accession>
<feature type="signal peptide" evidence="1">
    <location>
        <begin position="1"/>
        <end position="15"/>
    </location>
</feature>
<dbReference type="RefSeq" id="WP_025060186.1">
    <property type="nucleotide sequence ID" value="NZ_JAMC01000003.1"/>
</dbReference>
<evidence type="ECO:0000259" key="2">
    <source>
        <dbReference type="Pfam" id="PF04575"/>
    </source>
</evidence>
<evidence type="ECO:0000313" key="4">
    <source>
        <dbReference type="Proteomes" id="UP000027734"/>
    </source>
</evidence>
<keyword evidence="4" id="KW-1185">Reference proteome</keyword>
<dbReference type="InterPro" id="IPR011990">
    <property type="entry name" value="TPR-like_helical_dom_sf"/>
</dbReference>
<dbReference type="OrthoDB" id="7815280at2"/>
<feature type="domain" description="Surface lipoprotein assembly modifier C-terminal" evidence="2">
    <location>
        <begin position="302"/>
        <end position="390"/>
    </location>
</feature>
<proteinExistence type="predicted"/>
<name>A0A073IW97_9RHOB</name>